<evidence type="ECO:0000256" key="6">
    <source>
        <dbReference type="SAM" id="MobiDB-lite"/>
    </source>
</evidence>
<keyword evidence="4" id="KW-0233">DNA recombination</keyword>
<dbReference type="SUPFAM" id="SSF56349">
    <property type="entry name" value="DNA breaking-rejoining enzymes"/>
    <property type="match status" value="2"/>
</dbReference>
<reference evidence="9 10" key="1">
    <citation type="journal article" date="2013" name="Genome Announc.">
        <title>Draft Genome Sequence of Streptomyces viridochromogenes Strain Tu57, Producer of Avilamycin.</title>
        <authorList>
            <person name="Gruning B.A."/>
            <person name="Erxleben A."/>
            <person name="Hahnlein A."/>
            <person name="Gunther S."/>
        </authorList>
    </citation>
    <scope>NUCLEOTIDE SEQUENCE [LARGE SCALE GENOMIC DNA]</scope>
    <source>
        <strain evidence="9 10">Tue57</strain>
    </source>
</reference>
<dbReference type="InterPro" id="IPR010998">
    <property type="entry name" value="Integrase_recombinase_N"/>
</dbReference>
<dbReference type="Gene3D" id="1.10.260.40">
    <property type="entry name" value="lambda repressor-like DNA-binding domains"/>
    <property type="match status" value="1"/>
</dbReference>
<evidence type="ECO:0000256" key="1">
    <source>
        <dbReference type="ARBA" id="ARBA00008857"/>
    </source>
</evidence>
<dbReference type="SUPFAM" id="SSF47413">
    <property type="entry name" value="lambda repressor-like DNA-binding domains"/>
    <property type="match status" value="1"/>
</dbReference>
<dbReference type="GO" id="GO:0015074">
    <property type="term" value="P:DNA integration"/>
    <property type="evidence" value="ECO:0007669"/>
    <property type="project" value="UniProtKB-KW"/>
</dbReference>
<protein>
    <submittedName>
        <fullName evidence="9">Putative LacI family transcription regulator</fullName>
    </submittedName>
</protein>
<dbReference type="Pfam" id="PF14659">
    <property type="entry name" value="Phage_int_SAM_3"/>
    <property type="match status" value="1"/>
</dbReference>
<dbReference type="PATRIC" id="fig|1160705.3.peg.3834"/>
<keyword evidence="3 5" id="KW-0238">DNA-binding</keyword>
<dbReference type="Gene3D" id="1.10.150.130">
    <property type="match status" value="1"/>
</dbReference>
<dbReference type="GO" id="GO:0003677">
    <property type="term" value="F:DNA binding"/>
    <property type="evidence" value="ECO:0007669"/>
    <property type="project" value="UniProtKB-UniRule"/>
</dbReference>
<dbReference type="PANTHER" id="PTHR30629">
    <property type="entry name" value="PROPHAGE INTEGRASE"/>
    <property type="match status" value="1"/>
</dbReference>
<feature type="region of interest" description="Disordered" evidence="6">
    <location>
        <begin position="378"/>
        <end position="400"/>
    </location>
</feature>
<dbReference type="Pfam" id="PF00356">
    <property type="entry name" value="LacI"/>
    <property type="match status" value="1"/>
</dbReference>
<dbReference type="InterPro" id="IPR010982">
    <property type="entry name" value="Lambda_DNA-bd_dom_sf"/>
</dbReference>
<dbReference type="Proteomes" id="UP000011205">
    <property type="component" value="Unassembled WGS sequence"/>
</dbReference>
<dbReference type="InterPro" id="IPR013762">
    <property type="entry name" value="Integrase-like_cat_sf"/>
</dbReference>
<dbReference type="InterPro" id="IPR011010">
    <property type="entry name" value="DNA_brk_join_enz"/>
</dbReference>
<sequence length="512" mass="56933">MGFAEKRGNYWRGRYKVSEGKYGTVVDPTGVVVKFATKREAKHAADEEEAKVRRGTWRDPAAGQETFGEYASRWYDAQDLAASTMQNYRRHIEEHLLPEFEDKALAGILRTDVDTWEKREKAAYAASSVKTWRSTLHLILEDAVDEGLIASNPAAKRRGRGKRAGRSRDRGPEKVITDPLGLLLIAERAALLSGRDDEFVAVILKGYTGMRWGEIVGLETEFARPGAVRVEHQLYELDSGELIRCPPKDDSYRTIDATDWLSALVADHIARTKPTPCPCHGKRYVFRGQGTARTGGHTGAKLVDVARRAGVSTGTVSNVLNHPERVREDTHARVELAIAELNFVRGGIPTENAAHWRRNGFATWLFAPATSGWYPKKAPQETRPVPLLGEPRPGVPVRGRNAQGRADACWLPIARGLTPHGLRHSHRTHMEDLGTEKVLMDERMGHIDGSVSARYAHVTPGMRERLKAGLTEQWEAALDVRRSMHPRSPVAVLDRLLRARATMTSPRGGAAR</sequence>
<keyword evidence="2" id="KW-0229">DNA integration</keyword>
<evidence type="ECO:0000313" key="9">
    <source>
        <dbReference type="EMBL" id="ELS55174.1"/>
    </source>
</evidence>
<evidence type="ECO:0000256" key="5">
    <source>
        <dbReference type="PROSITE-ProRule" id="PRU01248"/>
    </source>
</evidence>
<evidence type="ECO:0000256" key="3">
    <source>
        <dbReference type="ARBA" id="ARBA00023125"/>
    </source>
</evidence>
<dbReference type="GO" id="GO:0006310">
    <property type="term" value="P:DNA recombination"/>
    <property type="evidence" value="ECO:0007669"/>
    <property type="project" value="UniProtKB-KW"/>
</dbReference>
<organism evidence="9 10">
    <name type="scientific">Streptomyces viridochromogenes Tue57</name>
    <dbReference type="NCBI Taxonomy" id="1160705"/>
    <lineage>
        <taxon>Bacteria</taxon>
        <taxon>Bacillati</taxon>
        <taxon>Actinomycetota</taxon>
        <taxon>Actinomycetes</taxon>
        <taxon>Kitasatosporales</taxon>
        <taxon>Streptomycetaceae</taxon>
        <taxon>Streptomyces</taxon>
    </lineage>
</organism>
<dbReference type="EMBL" id="AMLP01000122">
    <property type="protein sequence ID" value="ELS55174.1"/>
    <property type="molecule type" value="Genomic_DNA"/>
</dbReference>
<dbReference type="CDD" id="cd01392">
    <property type="entry name" value="HTH_LacI"/>
    <property type="match status" value="1"/>
</dbReference>
<dbReference type="PROSITE" id="PS50932">
    <property type="entry name" value="HTH_LACI_2"/>
    <property type="match status" value="1"/>
</dbReference>
<dbReference type="PROSITE" id="PS00356">
    <property type="entry name" value="HTH_LACI_1"/>
    <property type="match status" value="1"/>
</dbReference>
<proteinExistence type="inferred from homology"/>
<gene>
    <name evidence="9" type="ORF">STVIR_3875</name>
</gene>
<evidence type="ECO:0000259" key="7">
    <source>
        <dbReference type="PROSITE" id="PS50932"/>
    </source>
</evidence>
<feature type="domain" description="Core-binding (CB)" evidence="8">
    <location>
        <begin position="65"/>
        <end position="144"/>
    </location>
</feature>
<dbReference type="InterPro" id="IPR044068">
    <property type="entry name" value="CB"/>
</dbReference>
<dbReference type="RefSeq" id="WP_003999212.1">
    <property type="nucleotide sequence ID" value="NZ_AMLP01000122.1"/>
</dbReference>
<dbReference type="AlphaFoldDB" id="L8PG59"/>
<dbReference type="PANTHER" id="PTHR30629:SF2">
    <property type="entry name" value="PROPHAGE INTEGRASE INTS-RELATED"/>
    <property type="match status" value="1"/>
</dbReference>
<dbReference type="InterPro" id="IPR000843">
    <property type="entry name" value="HTH_LacI"/>
</dbReference>
<dbReference type="SMART" id="SM00354">
    <property type="entry name" value="HTH_LACI"/>
    <property type="match status" value="1"/>
</dbReference>
<feature type="domain" description="HTH lacI-type" evidence="7">
    <location>
        <begin position="300"/>
        <end position="358"/>
    </location>
</feature>
<evidence type="ECO:0000313" key="10">
    <source>
        <dbReference type="Proteomes" id="UP000011205"/>
    </source>
</evidence>
<evidence type="ECO:0000256" key="4">
    <source>
        <dbReference type="ARBA" id="ARBA00023172"/>
    </source>
</evidence>
<comment type="similarity">
    <text evidence="1">Belongs to the 'phage' integrase family.</text>
</comment>
<dbReference type="PROSITE" id="PS51900">
    <property type="entry name" value="CB"/>
    <property type="match status" value="1"/>
</dbReference>
<dbReference type="Gene3D" id="1.10.443.10">
    <property type="entry name" value="Intergrase catalytic core"/>
    <property type="match status" value="1"/>
</dbReference>
<evidence type="ECO:0000259" key="8">
    <source>
        <dbReference type="PROSITE" id="PS51900"/>
    </source>
</evidence>
<dbReference type="InterPro" id="IPR050808">
    <property type="entry name" value="Phage_Integrase"/>
</dbReference>
<accession>L8PG59</accession>
<comment type="caution">
    <text evidence="9">The sequence shown here is derived from an EMBL/GenBank/DDBJ whole genome shotgun (WGS) entry which is preliminary data.</text>
</comment>
<dbReference type="GO" id="GO:0006355">
    <property type="term" value="P:regulation of DNA-templated transcription"/>
    <property type="evidence" value="ECO:0007669"/>
    <property type="project" value="InterPro"/>
</dbReference>
<name>L8PG59_STRVR</name>
<dbReference type="InterPro" id="IPR004107">
    <property type="entry name" value="Integrase_SAM-like_N"/>
</dbReference>
<evidence type="ECO:0000256" key="2">
    <source>
        <dbReference type="ARBA" id="ARBA00022908"/>
    </source>
</evidence>